<evidence type="ECO:0000256" key="9">
    <source>
        <dbReference type="ARBA" id="ARBA00022741"/>
    </source>
</evidence>
<evidence type="ECO:0000313" key="17">
    <source>
        <dbReference type="EMBL" id="EFQ04714.1"/>
    </source>
</evidence>
<dbReference type="FunFam" id="3.40.1190.20:FF:000003">
    <property type="entry name" value="Phosphomethylpyrimidine kinase ThiD"/>
    <property type="match status" value="1"/>
</dbReference>
<dbReference type="EMBL" id="AECS01000011">
    <property type="protein sequence ID" value="EFQ04714.1"/>
    <property type="molecule type" value="Genomic_DNA"/>
</dbReference>
<comment type="caution">
    <text evidence="17">The sequence shown here is derived from an EMBL/GenBank/DDBJ whole genome shotgun (WGS) entry which is preliminary data.</text>
</comment>
<keyword evidence="18" id="KW-1185">Reference proteome</keyword>
<protein>
    <recommendedName>
        <fullName evidence="7">Hydroxymethylpyrimidine/phosphomethylpyrimidine kinase</fullName>
        <ecNumber evidence="5">2.7.1.49</ecNumber>
        <ecNumber evidence="6">2.7.4.7</ecNumber>
    </recommendedName>
    <alternativeName>
        <fullName evidence="14">Hydroxymethylpyrimidine kinase</fullName>
    </alternativeName>
    <alternativeName>
        <fullName evidence="15">Hydroxymethylpyrimidine phosphate kinase</fullName>
    </alternativeName>
</protein>
<dbReference type="OrthoDB" id="9810880at2"/>
<evidence type="ECO:0000256" key="10">
    <source>
        <dbReference type="ARBA" id="ARBA00022777"/>
    </source>
</evidence>
<evidence type="ECO:0000256" key="6">
    <source>
        <dbReference type="ARBA" id="ARBA00012963"/>
    </source>
</evidence>
<dbReference type="PANTHER" id="PTHR20858:SF17">
    <property type="entry name" value="HYDROXYMETHYLPYRIMIDINE_PHOSPHOMETHYLPYRIMIDINE KINASE THI20-RELATED"/>
    <property type="match status" value="1"/>
</dbReference>
<comment type="pathway">
    <text evidence="3">Cofactor biosynthesis; thiamine diphosphate biosynthesis; 4-amino-2-methyl-5-diphosphomethylpyrimidine from 5-amino-1-(5-phospho-D-ribosyl)imidazole: step 3/3.</text>
</comment>
<dbReference type="GO" id="GO:0005829">
    <property type="term" value="C:cytosol"/>
    <property type="evidence" value="ECO:0007669"/>
    <property type="project" value="TreeGrafter"/>
</dbReference>
<dbReference type="PANTHER" id="PTHR20858">
    <property type="entry name" value="PHOSPHOMETHYLPYRIMIDINE KINASE"/>
    <property type="match status" value="1"/>
</dbReference>
<name>E2ZAK3_9FIRM</name>
<evidence type="ECO:0000256" key="11">
    <source>
        <dbReference type="ARBA" id="ARBA00022840"/>
    </source>
</evidence>
<evidence type="ECO:0000256" key="1">
    <source>
        <dbReference type="ARBA" id="ARBA00000151"/>
    </source>
</evidence>
<sequence length="267" mass="28222">MMKHVLSIAGTDPSGGAGAAADSKTFGAHGCYAMNVITAVVSQNTCGVRDYMDVTPELIASQIDAVFEDISVDAVKIGMVSVPETIRIIASKLDQYKPPVTVIDPVMVATSGHRLLATEAEETLKTVLLPKASIVTPNIPEAEVLAGMKIESFTDMEESARRIAALGPQAVLVKGGHRVGDATDILYANQEFTYFKGEHLDSTSTHGTGCSLSSAIAADLANGLSLIDAVREAKRFVFEGIAHAQPIGKGHGPIHHFYGLYKKAGME</sequence>
<proteinExistence type="inferred from homology"/>
<evidence type="ECO:0000256" key="3">
    <source>
        <dbReference type="ARBA" id="ARBA00004769"/>
    </source>
</evidence>
<dbReference type="STRING" id="706434.HMPREF9429_00466"/>
<comment type="similarity">
    <text evidence="4">Belongs to the ThiD family.</text>
</comment>
<evidence type="ECO:0000256" key="13">
    <source>
        <dbReference type="ARBA" id="ARBA00037917"/>
    </source>
</evidence>
<evidence type="ECO:0000313" key="18">
    <source>
        <dbReference type="Proteomes" id="UP000003195"/>
    </source>
</evidence>
<dbReference type="GO" id="GO:0008902">
    <property type="term" value="F:hydroxymethylpyrimidine kinase activity"/>
    <property type="evidence" value="ECO:0007669"/>
    <property type="project" value="UniProtKB-EC"/>
</dbReference>
<keyword evidence="9" id="KW-0547">Nucleotide-binding</keyword>
<dbReference type="AlphaFoldDB" id="E2ZAK3"/>
<organism evidence="17 18">
    <name type="scientific">Megasphaera micronuciformis F0359</name>
    <dbReference type="NCBI Taxonomy" id="706434"/>
    <lineage>
        <taxon>Bacteria</taxon>
        <taxon>Bacillati</taxon>
        <taxon>Bacillota</taxon>
        <taxon>Negativicutes</taxon>
        <taxon>Veillonellales</taxon>
        <taxon>Veillonellaceae</taxon>
        <taxon>Megasphaera</taxon>
    </lineage>
</organism>
<keyword evidence="8 17" id="KW-0808">Transferase</keyword>
<reference evidence="17 18" key="1">
    <citation type="submission" date="2010-08" db="EMBL/GenBank/DDBJ databases">
        <authorList>
            <person name="Weinstock G."/>
            <person name="Sodergren E."/>
            <person name="Clifton S."/>
            <person name="Fulton L."/>
            <person name="Fulton B."/>
            <person name="Courtney L."/>
            <person name="Fronick C."/>
            <person name="Harrison M."/>
            <person name="Strong C."/>
            <person name="Farmer C."/>
            <person name="Delahaunty K."/>
            <person name="Markovic C."/>
            <person name="Hall O."/>
            <person name="Minx P."/>
            <person name="Tomlinson C."/>
            <person name="Mitreva M."/>
            <person name="Hou S."/>
            <person name="Chen J."/>
            <person name="Wollam A."/>
            <person name="Pepin K.H."/>
            <person name="Johnson M."/>
            <person name="Bhonagiri V."/>
            <person name="Zhang X."/>
            <person name="Suruliraj S."/>
            <person name="Warren W."/>
            <person name="Chinwalla A."/>
            <person name="Mardis E.R."/>
            <person name="Wilson R.K."/>
        </authorList>
    </citation>
    <scope>NUCLEOTIDE SEQUENCE [LARGE SCALE GENOMIC DNA]</scope>
    <source>
        <strain evidence="17 18">F0359</strain>
    </source>
</reference>
<keyword evidence="11" id="KW-0067">ATP-binding</keyword>
<evidence type="ECO:0000256" key="4">
    <source>
        <dbReference type="ARBA" id="ARBA00009879"/>
    </source>
</evidence>
<dbReference type="NCBIfam" id="TIGR00097">
    <property type="entry name" value="HMP-P_kinase"/>
    <property type="match status" value="1"/>
</dbReference>
<keyword evidence="12" id="KW-0784">Thiamine biosynthesis</keyword>
<feature type="domain" description="Pyridoxamine kinase/Phosphomethylpyrimidine kinase" evidence="16">
    <location>
        <begin position="12"/>
        <end position="255"/>
    </location>
</feature>
<dbReference type="EC" id="2.7.4.7" evidence="6"/>
<dbReference type="eggNOG" id="COG0351">
    <property type="taxonomic scope" value="Bacteria"/>
</dbReference>
<dbReference type="GO" id="GO:0008972">
    <property type="term" value="F:phosphomethylpyrimidine kinase activity"/>
    <property type="evidence" value="ECO:0007669"/>
    <property type="project" value="UniProtKB-EC"/>
</dbReference>
<dbReference type="InterPro" id="IPR013749">
    <property type="entry name" value="PM/HMP-P_kinase-1"/>
</dbReference>
<evidence type="ECO:0000256" key="2">
    <source>
        <dbReference type="ARBA" id="ARBA00000565"/>
    </source>
</evidence>
<dbReference type="HOGENOM" id="CLU_020520_0_1_9"/>
<dbReference type="Proteomes" id="UP000003195">
    <property type="component" value="Unassembled WGS sequence"/>
</dbReference>
<evidence type="ECO:0000256" key="15">
    <source>
        <dbReference type="ARBA" id="ARBA00043176"/>
    </source>
</evidence>
<gene>
    <name evidence="17" type="primary">thiD</name>
    <name evidence="17" type="ORF">HMPREF9429_00466</name>
</gene>
<evidence type="ECO:0000256" key="7">
    <source>
        <dbReference type="ARBA" id="ARBA00019161"/>
    </source>
</evidence>
<comment type="catalytic activity">
    <reaction evidence="1">
        <text>4-amino-5-hydroxymethyl-2-methylpyrimidine + ATP = 4-amino-2-methyl-5-(phosphooxymethyl)pyrimidine + ADP + H(+)</text>
        <dbReference type="Rhea" id="RHEA:23096"/>
        <dbReference type="ChEBI" id="CHEBI:15378"/>
        <dbReference type="ChEBI" id="CHEBI:16892"/>
        <dbReference type="ChEBI" id="CHEBI:30616"/>
        <dbReference type="ChEBI" id="CHEBI:58354"/>
        <dbReference type="ChEBI" id="CHEBI:456216"/>
        <dbReference type="EC" id="2.7.1.49"/>
    </reaction>
</comment>
<evidence type="ECO:0000256" key="14">
    <source>
        <dbReference type="ARBA" id="ARBA00042102"/>
    </source>
</evidence>
<evidence type="ECO:0000256" key="12">
    <source>
        <dbReference type="ARBA" id="ARBA00022977"/>
    </source>
</evidence>
<evidence type="ECO:0000256" key="5">
    <source>
        <dbReference type="ARBA" id="ARBA00012135"/>
    </source>
</evidence>
<dbReference type="CDD" id="cd01169">
    <property type="entry name" value="HMPP_kinase"/>
    <property type="match status" value="1"/>
</dbReference>
<comment type="pathway">
    <text evidence="13">Cofactor biosynthesis; thiamine diphosphate biosynthesis; 4-amino-2-methyl-5-diphosphomethylpyrimidine from 5-amino-1-(5-phospho-D-ribosyl)imidazole: step 2/3.</text>
</comment>
<keyword evidence="10 17" id="KW-0418">Kinase</keyword>
<dbReference type="GO" id="GO:0009228">
    <property type="term" value="P:thiamine biosynthetic process"/>
    <property type="evidence" value="ECO:0007669"/>
    <property type="project" value="UniProtKB-KW"/>
</dbReference>
<dbReference type="SUPFAM" id="SSF53613">
    <property type="entry name" value="Ribokinase-like"/>
    <property type="match status" value="1"/>
</dbReference>
<dbReference type="InterPro" id="IPR029056">
    <property type="entry name" value="Ribokinase-like"/>
</dbReference>
<dbReference type="Pfam" id="PF08543">
    <property type="entry name" value="Phos_pyr_kin"/>
    <property type="match status" value="1"/>
</dbReference>
<evidence type="ECO:0000259" key="16">
    <source>
        <dbReference type="Pfam" id="PF08543"/>
    </source>
</evidence>
<dbReference type="InterPro" id="IPR004399">
    <property type="entry name" value="HMP/HMP-P_kinase_dom"/>
</dbReference>
<dbReference type="EC" id="2.7.1.49" evidence="5"/>
<dbReference type="GO" id="GO:0005524">
    <property type="term" value="F:ATP binding"/>
    <property type="evidence" value="ECO:0007669"/>
    <property type="project" value="UniProtKB-KW"/>
</dbReference>
<dbReference type="Gene3D" id="3.40.1190.20">
    <property type="match status" value="1"/>
</dbReference>
<evidence type="ECO:0000256" key="8">
    <source>
        <dbReference type="ARBA" id="ARBA00022679"/>
    </source>
</evidence>
<accession>E2ZAK3</accession>
<comment type="catalytic activity">
    <reaction evidence="2">
        <text>4-amino-2-methyl-5-(phosphooxymethyl)pyrimidine + ATP = 4-amino-2-methyl-5-(diphosphooxymethyl)pyrimidine + ADP</text>
        <dbReference type="Rhea" id="RHEA:19893"/>
        <dbReference type="ChEBI" id="CHEBI:30616"/>
        <dbReference type="ChEBI" id="CHEBI:57841"/>
        <dbReference type="ChEBI" id="CHEBI:58354"/>
        <dbReference type="ChEBI" id="CHEBI:456216"/>
        <dbReference type="EC" id="2.7.4.7"/>
    </reaction>
</comment>
<dbReference type="RefSeq" id="WP_006941296.1">
    <property type="nucleotide sequence ID" value="NZ_GL538185.1"/>
</dbReference>